<organism evidence="3">
    <name type="scientific">Populus alba</name>
    <name type="common">White poplar</name>
    <dbReference type="NCBI Taxonomy" id="43335"/>
    <lineage>
        <taxon>Eukaryota</taxon>
        <taxon>Viridiplantae</taxon>
        <taxon>Streptophyta</taxon>
        <taxon>Embryophyta</taxon>
        <taxon>Tracheophyta</taxon>
        <taxon>Spermatophyta</taxon>
        <taxon>Magnoliopsida</taxon>
        <taxon>eudicotyledons</taxon>
        <taxon>Gunneridae</taxon>
        <taxon>Pentapetalae</taxon>
        <taxon>rosids</taxon>
        <taxon>fabids</taxon>
        <taxon>Malpighiales</taxon>
        <taxon>Salicaceae</taxon>
        <taxon>Saliceae</taxon>
        <taxon>Populus</taxon>
    </lineage>
</organism>
<accession>A0A4U5PWP4</accession>
<feature type="region of interest" description="Disordered" evidence="1">
    <location>
        <begin position="278"/>
        <end position="324"/>
    </location>
</feature>
<dbReference type="InterPro" id="IPR054722">
    <property type="entry name" value="PolX-like_BBD"/>
</dbReference>
<evidence type="ECO:0000313" key="3">
    <source>
        <dbReference type="EMBL" id="TKS01953.1"/>
    </source>
</evidence>
<proteinExistence type="predicted"/>
<evidence type="ECO:0000256" key="1">
    <source>
        <dbReference type="SAM" id="MobiDB-lite"/>
    </source>
</evidence>
<dbReference type="PANTHER" id="PTHR31286">
    <property type="entry name" value="GLYCINE-RICH CELL WALL STRUCTURAL PROTEIN 1.8-LIKE"/>
    <property type="match status" value="1"/>
</dbReference>
<feature type="compositionally biased region" description="Low complexity" evidence="1">
    <location>
        <begin position="278"/>
        <end position="318"/>
    </location>
</feature>
<evidence type="ECO:0000259" key="2">
    <source>
        <dbReference type="Pfam" id="PF22936"/>
    </source>
</evidence>
<protein>
    <recommendedName>
        <fullName evidence="2">Retrovirus-related Pol polyprotein from transposon TNT 1-94-like beta-barrel domain-containing protein</fullName>
    </recommendedName>
</protein>
<feature type="compositionally biased region" description="Polar residues" evidence="1">
    <location>
        <begin position="7"/>
        <end position="26"/>
    </location>
</feature>
<comment type="caution">
    <text evidence="3">The sequence shown here is derived from an EMBL/GenBank/DDBJ whole genome shotgun (WGS) entry which is preliminary data.</text>
</comment>
<sequence length="646" mass="70863">MAVRGNYNMSKGRQNNQVPGFQSNNSRNKEPFQCTYCGDMYHRKETCYKLIGYPPGHPKSKEKASHQRQGYNRHSASGNPFANQVEFNPTFQELQASLPNLTEDQYDQILSALTTKPVTTRANVVAASAFEHTSGLLPVAHNRWILDSGATHHITSSPTLLKHVDKNLSLAPVSLPSRDVANITVTGSIQFNNSFQLNNVLCVPSFKVDLMSVGKTTDDLNCSVTFFPSWCILQDLATRTMIGMVTTTTHNPPALPIPLPIIFDPYSHLPSSSVTIDPFDSPISSSPAPTNSEPSLSEPLSSTPLNPPAAQQTPIQPADSALPEPPLVLLDQPLRRSQRPREANIHLKDYVCSQFEVRDTRSSIRSDAKELKYINWPRFFMANSSCRLETRDVMKSLSLDMTRISSTYTKSDQLTFNISRLSYARVLVELDLLVDLMTSIDIILPNGALLTQPVVYETLPRFCKLCKVLGHKMGACFPATASIVTTHIDNKGISSKASDKPHDVFDRLGPVTEPSLGSAEGQVVKPSHNCDLMSTKFTVASGEWAIVKSKKARRAPSISSRVVHTTDQGSTIPFKGKELVVSPSGTIPITYQNPSSFLKGKEPVRAPPNRKGPDVVIASPTSVHGQRRSTSRTSGSSRVPPLPPPM</sequence>
<dbReference type="AlphaFoldDB" id="A0A4U5PWP4"/>
<feature type="region of interest" description="Disordered" evidence="1">
    <location>
        <begin position="1"/>
        <end position="26"/>
    </location>
</feature>
<gene>
    <name evidence="3" type="ORF">D5086_0000167850</name>
</gene>
<name>A0A4U5PWP4_POPAL</name>
<dbReference type="EMBL" id="RCHU01000556">
    <property type="protein sequence ID" value="TKS01953.1"/>
    <property type="molecule type" value="Genomic_DNA"/>
</dbReference>
<feature type="compositionally biased region" description="Polar residues" evidence="1">
    <location>
        <begin position="67"/>
        <end position="82"/>
    </location>
</feature>
<reference evidence="3" key="1">
    <citation type="submission" date="2018-10" db="EMBL/GenBank/DDBJ databases">
        <title>Population genomic analysis revealed the cold adaptation of white poplar.</title>
        <authorList>
            <person name="Liu Y.-J."/>
        </authorList>
    </citation>
    <scope>NUCLEOTIDE SEQUENCE [LARGE SCALE GENOMIC DNA]</scope>
    <source>
        <strain evidence="3">PAL-ZL1</strain>
    </source>
</reference>
<feature type="region of interest" description="Disordered" evidence="1">
    <location>
        <begin position="596"/>
        <end position="646"/>
    </location>
</feature>
<dbReference type="InterPro" id="IPR040256">
    <property type="entry name" value="At4g02000-like"/>
</dbReference>
<dbReference type="Pfam" id="PF22936">
    <property type="entry name" value="Pol_BBD"/>
    <property type="match status" value="1"/>
</dbReference>
<feature type="region of interest" description="Disordered" evidence="1">
    <location>
        <begin position="57"/>
        <end position="82"/>
    </location>
</feature>
<dbReference type="PANTHER" id="PTHR31286:SF180">
    <property type="entry name" value="OS10G0362600 PROTEIN"/>
    <property type="match status" value="1"/>
</dbReference>
<feature type="domain" description="Retrovirus-related Pol polyprotein from transposon TNT 1-94-like beta-barrel" evidence="2">
    <location>
        <begin position="144"/>
        <end position="218"/>
    </location>
</feature>